<protein>
    <submittedName>
        <fullName evidence="2">Uncharacterized protein</fullName>
    </submittedName>
</protein>
<gene>
    <name evidence="2" type="ORF">BCR34DRAFT_602081</name>
</gene>
<name>A0A1Y1ZJU0_9PLEO</name>
<evidence type="ECO:0000256" key="1">
    <source>
        <dbReference type="SAM" id="MobiDB-lite"/>
    </source>
</evidence>
<evidence type="ECO:0000313" key="3">
    <source>
        <dbReference type="Proteomes" id="UP000193144"/>
    </source>
</evidence>
<feature type="region of interest" description="Disordered" evidence="1">
    <location>
        <begin position="28"/>
        <end position="175"/>
    </location>
</feature>
<keyword evidence="3" id="KW-1185">Reference proteome</keyword>
<dbReference type="EMBL" id="MCFA01000072">
    <property type="protein sequence ID" value="ORY10503.1"/>
    <property type="molecule type" value="Genomic_DNA"/>
</dbReference>
<comment type="caution">
    <text evidence="2">The sequence shown here is derived from an EMBL/GenBank/DDBJ whole genome shotgun (WGS) entry which is preliminary data.</text>
</comment>
<feature type="compositionally biased region" description="Basic and acidic residues" evidence="1">
    <location>
        <begin position="158"/>
        <end position="167"/>
    </location>
</feature>
<dbReference type="AlphaFoldDB" id="A0A1Y1ZJU0"/>
<proteinExistence type="predicted"/>
<dbReference type="Proteomes" id="UP000193144">
    <property type="component" value="Unassembled WGS sequence"/>
</dbReference>
<feature type="compositionally biased region" description="Low complexity" evidence="1">
    <location>
        <begin position="43"/>
        <end position="54"/>
    </location>
</feature>
<accession>A0A1Y1ZJU0</accession>
<sequence length="175" mass="19189">MGPKAPPNALAVEENELLAGIEYTIQHKTNKTAERPLRSFEASTPSRTLTRRSTCQMIDRNDEQESAASRDKEEQGATIQQTPAPAKRGRGRPSKAEQLQVVAADDLRKPNLLSHHPQESGIVAGDGPKMVPSPQTPRPARRKTARTAIDLVTPAERLSGRPKRENAAEEDSDEQ</sequence>
<feature type="compositionally biased region" description="Basic and acidic residues" evidence="1">
    <location>
        <begin position="59"/>
        <end position="75"/>
    </location>
</feature>
<organism evidence="2 3">
    <name type="scientific">Clohesyomyces aquaticus</name>
    <dbReference type="NCBI Taxonomy" id="1231657"/>
    <lineage>
        <taxon>Eukaryota</taxon>
        <taxon>Fungi</taxon>
        <taxon>Dikarya</taxon>
        <taxon>Ascomycota</taxon>
        <taxon>Pezizomycotina</taxon>
        <taxon>Dothideomycetes</taxon>
        <taxon>Pleosporomycetidae</taxon>
        <taxon>Pleosporales</taxon>
        <taxon>Lindgomycetaceae</taxon>
        <taxon>Clohesyomyces</taxon>
    </lineage>
</organism>
<evidence type="ECO:0000313" key="2">
    <source>
        <dbReference type="EMBL" id="ORY10503.1"/>
    </source>
</evidence>
<reference evidence="2 3" key="1">
    <citation type="submission" date="2016-07" db="EMBL/GenBank/DDBJ databases">
        <title>Pervasive Adenine N6-methylation of Active Genes in Fungi.</title>
        <authorList>
            <consortium name="DOE Joint Genome Institute"/>
            <person name="Mondo S.J."/>
            <person name="Dannebaum R.O."/>
            <person name="Kuo R.C."/>
            <person name="Labutti K."/>
            <person name="Haridas S."/>
            <person name="Kuo A."/>
            <person name="Salamov A."/>
            <person name="Ahrendt S.R."/>
            <person name="Lipzen A."/>
            <person name="Sullivan W."/>
            <person name="Andreopoulos W.B."/>
            <person name="Clum A."/>
            <person name="Lindquist E."/>
            <person name="Daum C."/>
            <person name="Ramamoorthy G.K."/>
            <person name="Gryganskyi A."/>
            <person name="Culley D."/>
            <person name="Magnuson J.K."/>
            <person name="James T.Y."/>
            <person name="O'Malley M.A."/>
            <person name="Stajich J.E."/>
            <person name="Spatafora J.W."/>
            <person name="Visel A."/>
            <person name="Grigoriev I.V."/>
        </authorList>
    </citation>
    <scope>NUCLEOTIDE SEQUENCE [LARGE SCALE GENOMIC DNA]</scope>
    <source>
        <strain evidence="2 3">CBS 115471</strain>
    </source>
</reference>